<dbReference type="eggNOG" id="ENOG5033NYM">
    <property type="taxonomic scope" value="Bacteria"/>
</dbReference>
<dbReference type="RefSeq" id="WP_011461940.1">
    <property type="nucleotide sequence ID" value="NC_007907.1"/>
</dbReference>
<dbReference type="InterPro" id="IPR025332">
    <property type="entry name" value="DUF4238"/>
</dbReference>
<dbReference type="STRING" id="138119.DSY4579"/>
<dbReference type="EMBL" id="AP008230">
    <property type="protein sequence ID" value="BAE86368.1"/>
    <property type="molecule type" value="Genomic_DNA"/>
</dbReference>
<evidence type="ECO:0008006" key="3">
    <source>
        <dbReference type="Google" id="ProtNLM"/>
    </source>
</evidence>
<gene>
    <name evidence="1" type="ordered locus">DSY4579</name>
</gene>
<evidence type="ECO:0000313" key="1">
    <source>
        <dbReference type="EMBL" id="BAE86368.1"/>
    </source>
</evidence>
<dbReference type="Proteomes" id="UP000001946">
    <property type="component" value="Chromosome"/>
</dbReference>
<sequence>MSESKYHHLIPKTYLKSWCFSGMSVYSFNKAELSKPVVKNLKNNFGENNYHSIKAGMPCCTEEDLIKIFEPLKNTKVVLDGKELESLYEYNRYYYDFENWELFYPENVRVPKAEVNKINDNIENNKVLDIEKLWNVKYENGWNSLLQFIEQKLKGTADQEIDEFYKGKLMKFIVSLNWRSFISNESLRESFSFINTLVDLKDIEIPFDERNVKRNKTASDEMKHNYLLKLFRSFLNDEGLMYDIAKGYIKNLTLRLLISSGDIQFITSDNPSFLYKENDRIHHIMPVTPQILISVEKDSLHRGKYCVEHIPDDEVERFNLIIINNADEFVISRNASVH</sequence>
<reference evidence="1 2" key="1">
    <citation type="journal article" date="2006" name="J. Bacteriol.">
        <title>Complete genome sequence of the dehalorespiring bacterium Desulfitobacterium hafniense Y51 and comparison with Dehalococcoides ethenogenes 195.</title>
        <authorList>
            <person name="Nonaka H."/>
            <person name="Keresztes G."/>
            <person name="Shinoda Y."/>
            <person name="Ikenaga Y."/>
            <person name="Abe M."/>
            <person name="Naito K."/>
            <person name="Inatomi K."/>
            <person name="Furukawa K."/>
            <person name="Inui M."/>
            <person name="Yukawa H."/>
        </authorList>
    </citation>
    <scope>NUCLEOTIDE SEQUENCE [LARGE SCALE GENOMIC DNA]</scope>
    <source>
        <strain evidence="1 2">Y51</strain>
    </source>
</reference>
<dbReference type="AlphaFoldDB" id="Q24NM4"/>
<dbReference type="HOGENOM" id="CLU_820686_0_0_9"/>
<evidence type="ECO:0000313" key="2">
    <source>
        <dbReference type="Proteomes" id="UP000001946"/>
    </source>
</evidence>
<keyword evidence="2" id="KW-1185">Reference proteome</keyword>
<protein>
    <recommendedName>
        <fullName evidence="3">DUF4238 domain-containing protein</fullName>
    </recommendedName>
</protein>
<dbReference type="Pfam" id="PF14022">
    <property type="entry name" value="DUF4238"/>
    <property type="match status" value="1"/>
</dbReference>
<name>Q24NM4_DESHY</name>
<proteinExistence type="predicted"/>
<organism evidence="1 2">
    <name type="scientific">Desulfitobacterium hafniense (strain Y51)</name>
    <dbReference type="NCBI Taxonomy" id="138119"/>
    <lineage>
        <taxon>Bacteria</taxon>
        <taxon>Bacillati</taxon>
        <taxon>Bacillota</taxon>
        <taxon>Clostridia</taxon>
        <taxon>Eubacteriales</taxon>
        <taxon>Desulfitobacteriaceae</taxon>
        <taxon>Desulfitobacterium</taxon>
    </lineage>
</organism>
<accession>Q24NM4</accession>
<dbReference type="KEGG" id="dsy:DSY4579"/>